<feature type="region of interest" description="Disordered" evidence="1">
    <location>
        <begin position="298"/>
        <end position="329"/>
    </location>
</feature>
<keyword evidence="5" id="KW-1185">Reference proteome</keyword>
<evidence type="ECO:0000313" key="5">
    <source>
        <dbReference type="Proteomes" id="UP000813461"/>
    </source>
</evidence>
<comment type="caution">
    <text evidence="4">The sequence shown here is derived from an EMBL/GenBank/DDBJ whole genome shotgun (WGS) entry which is preliminary data.</text>
</comment>
<dbReference type="Pfam" id="PF00004">
    <property type="entry name" value="AAA"/>
    <property type="match status" value="1"/>
</dbReference>
<dbReference type="SUPFAM" id="SSF52540">
    <property type="entry name" value="P-loop containing nucleoside triphosphate hydrolases"/>
    <property type="match status" value="1"/>
</dbReference>
<gene>
    <name evidence="4" type="ORF">FB567DRAFT_436345</name>
</gene>
<evidence type="ECO:0000256" key="1">
    <source>
        <dbReference type="SAM" id="MobiDB-lite"/>
    </source>
</evidence>
<name>A0A8K0RCX5_9PLEO</name>
<dbReference type="CDD" id="cd19481">
    <property type="entry name" value="RecA-like_protease"/>
    <property type="match status" value="1"/>
</dbReference>
<feature type="chain" id="PRO_5035458858" evidence="2">
    <location>
        <begin position="25"/>
        <end position="329"/>
    </location>
</feature>
<evidence type="ECO:0000256" key="2">
    <source>
        <dbReference type="SAM" id="SignalP"/>
    </source>
</evidence>
<dbReference type="InterPro" id="IPR027417">
    <property type="entry name" value="P-loop_NTPase"/>
</dbReference>
<dbReference type="Gene3D" id="3.40.50.300">
    <property type="entry name" value="P-loop containing nucleotide triphosphate hydrolases"/>
    <property type="match status" value="1"/>
</dbReference>
<dbReference type="SMART" id="SM00382">
    <property type="entry name" value="AAA"/>
    <property type="match status" value="1"/>
</dbReference>
<organism evidence="4 5">
    <name type="scientific">Paraphoma chrysanthemicola</name>
    <dbReference type="NCBI Taxonomy" id="798071"/>
    <lineage>
        <taxon>Eukaryota</taxon>
        <taxon>Fungi</taxon>
        <taxon>Dikarya</taxon>
        <taxon>Ascomycota</taxon>
        <taxon>Pezizomycotina</taxon>
        <taxon>Dothideomycetes</taxon>
        <taxon>Pleosporomycetidae</taxon>
        <taxon>Pleosporales</taxon>
        <taxon>Pleosporineae</taxon>
        <taxon>Phaeosphaeriaceae</taxon>
        <taxon>Paraphoma</taxon>
    </lineage>
</organism>
<proteinExistence type="predicted"/>
<accession>A0A8K0RCX5</accession>
<protein>
    <submittedName>
        <fullName evidence="4">P-loop containing nucleoside triphosphate hydrolase protein</fullName>
    </submittedName>
</protein>
<dbReference type="Proteomes" id="UP000813461">
    <property type="component" value="Unassembled WGS sequence"/>
</dbReference>
<dbReference type="InterPro" id="IPR003959">
    <property type="entry name" value="ATPase_AAA_core"/>
</dbReference>
<dbReference type="GO" id="GO:0016887">
    <property type="term" value="F:ATP hydrolysis activity"/>
    <property type="evidence" value="ECO:0007669"/>
    <property type="project" value="InterPro"/>
</dbReference>
<dbReference type="GO" id="GO:0005524">
    <property type="term" value="F:ATP binding"/>
    <property type="evidence" value="ECO:0007669"/>
    <property type="project" value="InterPro"/>
</dbReference>
<dbReference type="EMBL" id="JAGMVJ010000004">
    <property type="protein sequence ID" value="KAH7091306.1"/>
    <property type="molecule type" value="Genomic_DNA"/>
</dbReference>
<keyword evidence="4" id="KW-0378">Hydrolase</keyword>
<dbReference type="OrthoDB" id="10042665at2759"/>
<reference evidence="4" key="1">
    <citation type="journal article" date="2021" name="Nat. Commun.">
        <title>Genetic determinants of endophytism in the Arabidopsis root mycobiome.</title>
        <authorList>
            <person name="Mesny F."/>
            <person name="Miyauchi S."/>
            <person name="Thiergart T."/>
            <person name="Pickel B."/>
            <person name="Atanasova L."/>
            <person name="Karlsson M."/>
            <person name="Huettel B."/>
            <person name="Barry K.W."/>
            <person name="Haridas S."/>
            <person name="Chen C."/>
            <person name="Bauer D."/>
            <person name="Andreopoulos W."/>
            <person name="Pangilinan J."/>
            <person name="LaButti K."/>
            <person name="Riley R."/>
            <person name="Lipzen A."/>
            <person name="Clum A."/>
            <person name="Drula E."/>
            <person name="Henrissat B."/>
            <person name="Kohler A."/>
            <person name="Grigoriev I.V."/>
            <person name="Martin F.M."/>
            <person name="Hacquard S."/>
        </authorList>
    </citation>
    <scope>NUCLEOTIDE SEQUENCE</scope>
    <source>
        <strain evidence="4">MPI-SDFR-AT-0120</strain>
    </source>
</reference>
<dbReference type="PANTHER" id="PTHR46411:SF2">
    <property type="entry name" value="AAA+ ATPASE DOMAIN-CONTAINING PROTEIN"/>
    <property type="match status" value="1"/>
</dbReference>
<feature type="signal peptide" evidence="2">
    <location>
        <begin position="1"/>
        <end position="24"/>
    </location>
</feature>
<dbReference type="PANTHER" id="PTHR46411">
    <property type="entry name" value="FAMILY ATPASE, PUTATIVE-RELATED"/>
    <property type="match status" value="1"/>
</dbReference>
<evidence type="ECO:0000313" key="4">
    <source>
        <dbReference type="EMBL" id="KAH7091306.1"/>
    </source>
</evidence>
<dbReference type="InterPro" id="IPR003593">
    <property type="entry name" value="AAA+_ATPase"/>
</dbReference>
<dbReference type="AlphaFoldDB" id="A0A8K0RCX5"/>
<evidence type="ECO:0000259" key="3">
    <source>
        <dbReference type="SMART" id="SM00382"/>
    </source>
</evidence>
<feature type="domain" description="AAA+ ATPase" evidence="3">
    <location>
        <begin position="86"/>
        <end position="224"/>
    </location>
</feature>
<keyword evidence="2" id="KW-0732">Signal</keyword>
<sequence length="329" mass="37289">MKENQDLLTLKTCWLLLLEPFVAGYSLKHQNFTTFYIDHLHSVEWNNWAYKRLVFAKDSKDLLLTLVKSHREMKNIGQDIIPGKGNGFVVLLSGPPGTGKTLTAEALSDEAQRPFLRIQAETLGIDAGDLEHELSEAFRLATEWNALLLIDEADAFLGTPRKNGKCEECEDDLHGSGRSSLVRTLMTSLEYYSGLLFLTTNFPNNIDEAFASRIDIHFEYPALDRDARCTLLRNITEFLQESTAFTQSVKLSDQDIWELARWKLNGRELKNAIKISSRLCSIKKEDLSIDHLRTAIKHTSPAKYKEPEDDAHGEEGQGGPSKKRVRTSY</sequence>